<reference evidence="2 3" key="1">
    <citation type="submission" date="2020-09" db="EMBL/GenBank/DDBJ databases">
        <title>Characterization and genome sequencing of Ruminiclostridium sp. nov. MA18.</title>
        <authorList>
            <person name="Rettenmaier R."/>
            <person name="Kowollik M.-L."/>
            <person name="Liebl W."/>
            <person name="Zverlov V."/>
        </authorList>
    </citation>
    <scope>NUCLEOTIDE SEQUENCE [LARGE SCALE GENOMIC DNA]</scope>
    <source>
        <strain evidence="2 3">MA18</strain>
    </source>
</reference>
<sequence length="431" mass="48708">MRKALKSLFAFLLLITCTGCFYNGHNMDVQKRQKKQLTLYTIQGDSAVNLVIDDSIMRFEQNNTDYQVIQEKIPNDLYKNKLSVCVATNQMPDVFPTWSGGTLNEYISIGEIVNLEKYMLQDNYSSRFNEKALKMVTDENGIWAVPVENMSIALIFYNKDIFNALNITPPDTYEQLLEVITKLKRNGYIPFALANRTAWTGSMFYMYFVDRLGGPSIFDNAANRKDGGSFSDKAFVKAGEMVQQLVNMGAFPEGFNWMDEDAGDARDLMYNNSAAMMLAGSWFLSTLKYEKPEFLDKVGVFPFPAIEGGKGDARNTIGTLGDNYYAIANSCAHKDEAFQLIKYLIDDIAVEKRIAAGKIPPVNDLKITDPLTNKILEYINQSPNVQFWYDQYLPLKLSDAHLSLTRQIFGGEDPKAAAEAMEEVAKQYYSN</sequence>
<dbReference type="Proteomes" id="UP000306409">
    <property type="component" value="Chromosome"/>
</dbReference>
<dbReference type="Gene3D" id="3.40.190.10">
    <property type="entry name" value="Periplasmic binding protein-like II"/>
    <property type="match status" value="2"/>
</dbReference>
<evidence type="ECO:0000313" key="3">
    <source>
        <dbReference type="Proteomes" id="UP000306409"/>
    </source>
</evidence>
<gene>
    <name evidence="2" type="ORF">EHE19_013980</name>
</gene>
<dbReference type="OrthoDB" id="41208at2"/>
<dbReference type="KEGG" id="rher:EHE19_013980"/>
<feature type="signal peptide" evidence="1">
    <location>
        <begin position="1"/>
        <end position="22"/>
    </location>
</feature>
<dbReference type="AlphaFoldDB" id="A0A4V6ENZ6"/>
<evidence type="ECO:0000313" key="2">
    <source>
        <dbReference type="EMBL" id="QNU65987.1"/>
    </source>
</evidence>
<dbReference type="PANTHER" id="PTHR43649">
    <property type="entry name" value="ARABINOSE-BINDING PROTEIN-RELATED"/>
    <property type="match status" value="1"/>
</dbReference>
<dbReference type="InterPro" id="IPR050490">
    <property type="entry name" value="Bact_solute-bd_prot1"/>
</dbReference>
<keyword evidence="1" id="KW-0732">Signal</keyword>
<feature type="chain" id="PRO_5038984326" evidence="1">
    <location>
        <begin position="23"/>
        <end position="431"/>
    </location>
</feature>
<evidence type="ECO:0000256" key="1">
    <source>
        <dbReference type="SAM" id="SignalP"/>
    </source>
</evidence>
<protein>
    <submittedName>
        <fullName evidence="2">Extracellular solute-binding protein</fullName>
    </submittedName>
</protein>
<dbReference type="SUPFAM" id="SSF53850">
    <property type="entry name" value="Periplasmic binding protein-like II"/>
    <property type="match status" value="1"/>
</dbReference>
<name>A0A4V6ENZ6_9FIRM</name>
<dbReference type="InterPro" id="IPR006059">
    <property type="entry name" value="SBP"/>
</dbReference>
<dbReference type="RefSeq" id="WP_137696734.1">
    <property type="nucleotide sequence ID" value="NZ_CP061336.1"/>
</dbReference>
<proteinExistence type="predicted"/>
<dbReference type="Pfam" id="PF01547">
    <property type="entry name" value="SBP_bac_1"/>
    <property type="match status" value="1"/>
</dbReference>
<organism evidence="2 3">
    <name type="scientific">Ruminiclostridium herbifermentans</name>
    <dbReference type="NCBI Taxonomy" id="2488810"/>
    <lineage>
        <taxon>Bacteria</taxon>
        <taxon>Bacillati</taxon>
        <taxon>Bacillota</taxon>
        <taxon>Clostridia</taxon>
        <taxon>Eubacteriales</taxon>
        <taxon>Oscillospiraceae</taxon>
        <taxon>Ruminiclostridium</taxon>
    </lineage>
</organism>
<accession>A0A4V6ENZ6</accession>
<dbReference type="EMBL" id="CP061336">
    <property type="protein sequence ID" value="QNU65987.1"/>
    <property type="molecule type" value="Genomic_DNA"/>
</dbReference>
<keyword evidence="3" id="KW-1185">Reference proteome</keyword>